<organism evidence="1 2">
    <name type="scientific">Mucilaginibacter defluvii</name>
    <dbReference type="NCBI Taxonomy" id="1196019"/>
    <lineage>
        <taxon>Bacteria</taxon>
        <taxon>Pseudomonadati</taxon>
        <taxon>Bacteroidota</taxon>
        <taxon>Sphingobacteriia</taxon>
        <taxon>Sphingobacteriales</taxon>
        <taxon>Sphingobacteriaceae</taxon>
        <taxon>Mucilaginibacter</taxon>
    </lineage>
</organism>
<reference evidence="2" key="1">
    <citation type="journal article" date="2019" name="Int. J. Syst. Evol. Microbiol.">
        <title>The Global Catalogue of Microorganisms (GCM) 10K type strain sequencing project: providing services to taxonomists for standard genome sequencing and annotation.</title>
        <authorList>
            <consortium name="The Broad Institute Genomics Platform"/>
            <consortium name="The Broad Institute Genome Sequencing Center for Infectious Disease"/>
            <person name="Wu L."/>
            <person name="Ma J."/>
        </authorList>
    </citation>
    <scope>NUCLEOTIDE SEQUENCE [LARGE SCALE GENOMIC DNA]</scope>
    <source>
        <strain evidence="2">JCM 18283</strain>
    </source>
</reference>
<keyword evidence="2" id="KW-1185">Reference proteome</keyword>
<sequence length="635" mass="72731">MAHYYYPLSTRDFAFENIFSSESVSPASYYAKRAFGFDYFPVLPAVNNDEAILLFSKPPAYEDPNNAKFILKIAEGALNPAELVFIAEGVFAYYNTIYLDKGLASILFFSAKDIRMAILKANTSLPTKVAEKYIASFEIISNADCRVFPPVLPGVVRTDEDASLKIILDKRFNHFKGFIYGLVIGHIANDRKKERGLKMRFQEITNAFAELKSRIDSQQTVKGKGEIHLYIEKLFRAVNIAEIEHDQFQYGSDVDEDLLVEYLLSKLSRLKTAKDVNHYLDIVISNDELLGSSNYKTILDDYLLNRRSSVGHFIELRRNIQQFIDVFQSATRSVHSADEINNRIKLLLKNTADTHQEQLSARTYDLRLDLTSISYDIVENKVTFNMSQSYLNATPDNEFTFIINAILKFAKSNKGPARKEMILKIVEEVGSSYTKGGKETLLYQYLENRIDVYSLEKASNLIMKNFVAFTFNPDSLEKLDDFLMSKSVEERWMAYTFWGAYNGFANISRNYTADIFSSQNLELQEQIDQYLRQFILTVVNTKPSVSDTIKVVEVADPVLVIPDQAGLEDSLVGFFNLQVANHYKLSLEEFAQVVKLTQQKDFQDELKSKYQIAKKESLKLFNAVKKYFDPNALFR</sequence>
<gene>
    <name evidence="1" type="ORF">GCM10023313_31230</name>
</gene>
<comment type="caution">
    <text evidence="1">The sequence shown here is derived from an EMBL/GenBank/DDBJ whole genome shotgun (WGS) entry which is preliminary data.</text>
</comment>
<dbReference type="EMBL" id="BAABJI010000002">
    <property type="protein sequence ID" value="GAA4924576.1"/>
    <property type="molecule type" value="Genomic_DNA"/>
</dbReference>
<protein>
    <recommendedName>
        <fullName evidence="3">AIPR protein</fullName>
    </recommendedName>
</protein>
<accession>A0ABP9G9A2</accession>
<dbReference type="Proteomes" id="UP001501436">
    <property type="component" value="Unassembled WGS sequence"/>
</dbReference>
<evidence type="ECO:0000313" key="1">
    <source>
        <dbReference type="EMBL" id="GAA4924576.1"/>
    </source>
</evidence>
<dbReference type="RefSeq" id="WP_345332326.1">
    <property type="nucleotide sequence ID" value="NZ_BAABJI010000002.1"/>
</dbReference>
<evidence type="ECO:0008006" key="3">
    <source>
        <dbReference type="Google" id="ProtNLM"/>
    </source>
</evidence>
<name>A0ABP9G9A2_9SPHI</name>
<proteinExistence type="predicted"/>
<evidence type="ECO:0000313" key="2">
    <source>
        <dbReference type="Proteomes" id="UP001501436"/>
    </source>
</evidence>